<reference evidence="1 2" key="1">
    <citation type="journal article" date="2019" name="Nat. Ecol. Evol.">
        <title>Megaphylogeny resolves global patterns of mushroom evolution.</title>
        <authorList>
            <person name="Varga T."/>
            <person name="Krizsan K."/>
            <person name="Foldi C."/>
            <person name="Dima B."/>
            <person name="Sanchez-Garcia M."/>
            <person name="Sanchez-Ramirez S."/>
            <person name="Szollosi G.J."/>
            <person name="Szarkandi J.G."/>
            <person name="Papp V."/>
            <person name="Albert L."/>
            <person name="Andreopoulos W."/>
            <person name="Angelini C."/>
            <person name="Antonin V."/>
            <person name="Barry K.W."/>
            <person name="Bougher N.L."/>
            <person name="Buchanan P."/>
            <person name="Buyck B."/>
            <person name="Bense V."/>
            <person name="Catcheside P."/>
            <person name="Chovatia M."/>
            <person name="Cooper J."/>
            <person name="Damon W."/>
            <person name="Desjardin D."/>
            <person name="Finy P."/>
            <person name="Geml J."/>
            <person name="Haridas S."/>
            <person name="Hughes K."/>
            <person name="Justo A."/>
            <person name="Karasinski D."/>
            <person name="Kautmanova I."/>
            <person name="Kiss B."/>
            <person name="Kocsube S."/>
            <person name="Kotiranta H."/>
            <person name="LaButti K.M."/>
            <person name="Lechner B.E."/>
            <person name="Liimatainen K."/>
            <person name="Lipzen A."/>
            <person name="Lukacs Z."/>
            <person name="Mihaltcheva S."/>
            <person name="Morgado L.N."/>
            <person name="Niskanen T."/>
            <person name="Noordeloos M.E."/>
            <person name="Ohm R.A."/>
            <person name="Ortiz-Santana B."/>
            <person name="Ovrebo C."/>
            <person name="Racz N."/>
            <person name="Riley R."/>
            <person name="Savchenko A."/>
            <person name="Shiryaev A."/>
            <person name="Soop K."/>
            <person name="Spirin V."/>
            <person name="Szebenyi C."/>
            <person name="Tomsovsky M."/>
            <person name="Tulloss R.E."/>
            <person name="Uehling J."/>
            <person name="Grigoriev I.V."/>
            <person name="Vagvolgyi C."/>
            <person name="Papp T."/>
            <person name="Martin F.M."/>
            <person name="Miettinen O."/>
            <person name="Hibbett D.S."/>
            <person name="Nagy L.G."/>
        </authorList>
    </citation>
    <scope>NUCLEOTIDE SEQUENCE [LARGE SCALE GENOMIC DNA]</scope>
    <source>
        <strain evidence="1 2">CBS 309.79</strain>
    </source>
</reference>
<evidence type="ECO:0000313" key="2">
    <source>
        <dbReference type="Proteomes" id="UP000305067"/>
    </source>
</evidence>
<keyword evidence="2" id="KW-1185">Reference proteome</keyword>
<sequence>MDLLPGCFVSLRFLRSLSRNLYQLSLYSPTPPSTLYPILILHPLTPIPLLFSVRFHPLPFTPLLARKLLRLCRSCQCSKVGSQGLLPPLRSSRGSRDCTSNCSVLCFGLYITHAAIHLLVTQDCLHLDPPVIPPPTTHGRLGHSTLFSDCHYPIPLVHRVVK</sequence>
<evidence type="ECO:0000313" key="1">
    <source>
        <dbReference type="EMBL" id="TFL01676.1"/>
    </source>
</evidence>
<gene>
    <name evidence="1" type="ORF">BDV98DRAFT_65019</name>
</gene>
<dbReference type="Proteomes" id="UP000305067">
    <property type="component" value="Unassembled WGS sequence"/>
</dbReference>
<accession>A0A5C3QIB9</accession>
<dbReference type="AlphaFoldDB" id="A0A5C3QIB9"/>
<protein>
    <submittedName>
        <fullName evidence="1">Uncharacterized protein</fullName>
    </submittedName>
</protein>
<name>A0A5C3QIB9_9AGAR</name>
<proteinExistence type="predicted"/>
<organism evidence="1 2">
    <name type="scientific">Pterulicium gracile</name>
    <dbReference type="NCBI Taxonomy" id="1884261"/>
    <lineage>
        <taxon>Eukaryota</taxon>
        <taxon>Fungi</taxon>
        <taxon>Dikarya</taxon>
        <taxon>Basidiomycota</taxon>
        <taxon>Agaricomycotina</taxon>
        <taxon>Agaricomycetes</taxon>
        <taxon>Agaricomycetidae</taxon>
        <taxon>Agaricales</taxon>
        <taxon>Pleurotineae</taxon>
        <taxon>Pterulaceae</taxon>
        <taxon>Pterulicium</taxon>
    </lineage>
</organism>
<dbReference type="EMBL" id="ML178824">
    <property type="protein sequence ID" value="TFL01676.1"/>
    <property type="molecule type" value="Genomic_DNA"/>
</dbReference>